<proteinExistence type="predicted"/>
<reference evidence="2 3" key="1">
    <citation type="submission" date="2019-07" db="EMBL/GenBank/DDBJ databases">
        <title>Lentzea xizangensis sp. nov., isolated from Qinghai-Tibetan Plateau Soils.</title>
        <authorList>
            <person name="Huang J."/>
        </authorList>
    </citation>
    <scope>NUCLEOTIDE SEQUENCE [LARGE SCALE GENOMIC DNA]</scope>
    <source>
        <strain evidence="2 3">FXJ1.1311</strain>
    </source>
</reference>
<dbReference type="InterPro" id="IPR034660">
    <property type="entry name" value="DinB/YfiT-like"/>
</dbReference>
<dbReference type="Proteomes" id="UP000316639">
    <property type="component" value="Unassembled WGS sequence"/>
</dbReference>
<sequence length="178" mass="20296">MDWHKELVDQLDWHWQHQLRARLEGMTDDEYFWQPVPGAWNVHRDGGIDWEYPQPEPAPFTTIAWRMAHVIVGVFGARSASHFGGPPADYLTWPYAKSADEALKQLDDAYQTWIDGVRTADLDRPCGEAEGPYAEYPFATLVLHINREAIHHLAEVSLLRDLYLRADQLTGAGSGRLS</sequence>
<feature type="domain" description="DinB-like" evidence="1">
    <location>
        <begin position="10"/>
        <end position="155"/>
    </location>
</feature>
<dbReference type="OrthoDB" id="5022306at2"/>
<evidence type="ECO:0000259" key="1">
    <source>
        <dbReference type="Pfam" id="PF12867"/>
    </source>
</evidence>
<keyword evidence="3" id="KW-1185">Reference proteome</keyword>
<dbReference type="Gene3D" id="1.20.120.450">
    <property type="entry name" value="dinb family like domain"/>
    <property type="match status" value="1"/>
</dbReference>
<organism evidence="2 3">
    <name type="scientific">Lentzea tibetensis</name>
    <dbReference type="NCBI Taxonomy" id="2591470"/>
    <lineage>
        <taxon>Bacteria</taxon>
        <taxon>Bacillati</taxon>
        <taxon>Actinomycetota</taxon>
        <taxon>Actinomycetes</taxon>
        <taxon>Pseudonocardiales</taxon>
        <taxon>Pseudonocardiaceae</taxon>
        <taxon>Lentzea</taxon>
    </lineage>
</organism>
<dbReference type="RefSeq" id="WP_146358644.1">
    <property type="nucleotide sequence ID" value="NZ_VOBR01000032.1"/>
</dbReference>
<gene>
    <name evidence="2" type="ORF">FKR81_35725</name>
</gene>
<dbReference type="EMBL" id="VOBR01000032">
    <property type="protein sequence ID" value="TWP46513.1"/>
    <property type="molecule type" value="Genomic_DNA"/>
</dbReference>
<dbReference type="Pfam" id="PF12867">
    <property type="entry name" value="DinB_2"/>
    <property type="match status" value="1"/>
</dbReference>
<dbReference type="AlphaFoldDB" id="A0A563EIK6"/>
<dbReference type="InterPro" id="IPR024775">
    <property type="entry name" value="DinB-like"/>
</dbReference>
<name>A0A563EIK6_9PSEU</name>
<dbReference type="SUPFAM" id="SSF109854">
    <property type="entry name" value="DinB/YfiT-like putative metalloenzymes"/>
    <property type="match status" value="1"/>
</dbReference>
<comment type="caution">
    <text evidence="2">The sequence shown here is derived from an EMBL/GenBank/DDBJ whole genome shotgun (WGS) entry which is preliminary data.</text>
</comment>
<evidence type="ECO:0000313" key="3">
    <source>
        <dbReference type="Proteomes" id="UP000316639"/>
    </source>
</evidence>
<protein>
    <submittedName>
        <fullName evidence="2">DinB family protein</fullName>
    </submittedName>
</protein>
<accession>A0A563EIK6</accession>
<evidence type="ECO:0000313" key="2">
    <source>
        <dbReference type="EMBL" id="TWP46513.1"/>
    </source>
</evidence>